<accession>A0AAF0V913</accession>
<evidence type="ECO:0000313" key="1">
    <source>
        <dbReference type="EMBL" id="WMV59694.1"/>
    </source>
</evidence>
<sequence>MDISLIQQTQLPKWITCSYELGIEETWRRWKDHTKIFSTISGITPNSS</sequence>
<evidence type="ECO:0000313" key="2">
    <source>
        <dbReference type="Proteomes" id="UP001234989"/>
    </source>
</evidence>
<keyword evidence="2" id="KW-1185">Reference proteome</keyword>
<reference evidence="1" key="1">
    <citation type="submission" date="2023-08" db="EMBL/GenBank/DDBJ databases">
        <title>A de novo genome assembly of Solanum verrucosum Schlechtendal, a Mexican diploid species geographically isolated from the other diploid A-genome species in potato relatives.</title>
        <authorList>
            <person name="Hosaka K."/>
        </authorList>
    </citation>
    <scope>NUCLEOTIDE SEQUENCE</scope>
    <source>
        <tissue evidence="1">Young leaves</tissue>
    </source>
</reference>
<protein>
    <submittedName>
        <fullName evidence="1">Uncharacterized protein</fullName>
    </submittedName>
</protein>
<dbReference type="AlphaFoldDB" id="A0AAF0V913"/>
<dbReference type="EMBL" id="CP133623">
    <property type="protein sequence ID" value="WMV59694.1"/>
    <property type="molecule type" value="Genomic_DNA"/>
</dbReference>
<organism evidence="1 2">
    <name type="scientific">Solanum verrucosum</name>
    <dbReference type="NCBI Taxonomy" id="315347"/>
    <lineage>
        <taxon>Eukaryota</taxon>
        <taxon>Viridiplantae</taxon>
        <taxon>Streptophyta</taxon>
        <taxon>Embryophyta</taxon>
        <taxon>Tracheophyta</taxon>
        <taxon>Spermatophyta</taxon>
        <taxon>Magnoliopsida</taxon>
        <taxon>eudicotyledons</taxon>
        <taxon>Gunneridae</taxon>
        <taxon>Pentapetalae</taxon>
        <taxon>asterids</taxon>
        <taxon>lamiids</taxon>
        <taxon>Solanales</taxon>
        <taxon>Solanaceae</taxon>
        <taxon>Solanoideae</taxon>
        <taxon>Solaneae</taxon>
        <taxon>Solanum</taxon>
    </lineage>
</organism>
<dbReference type="Proteomes" id="UP001234989">
    <property type="component" value="Chromosome 12"/>
</dbReference>
<name>A0AAF0V913_SOLVR</name>
<gene>
    <name evidence="1" type="ORF">MTR67_053079</name>
</gene>
<proteinExistence type="predicted"/>